<evidence type="ECO:0000313" key="2">
    <source>
        <dbReference type="EMBL" id="CAB4627566.1"/>
    </source>
</evidence>
<protein>
    <submittedName>
        <fullName evidence="2">Unannotated protein</fullName>
    </submittedName>
</protein>
<organism evidence="2">
    <name type="scientific">freshwater metagenome</name>
    <dbReference type="NCBI Taxonomy" id="449393"/>
    <lineage>
        <taxon>unclassified sequences</taxon>
        <taxon>metagenomes</taxon>
        <taxon>ecological metagenomes</taxon>
    </lineage>
</organism>
<dbReference type="EMBL" id="CAEZVM010000008">
    <property type="protein sequence ID" value="CAB4627566.1"/>
    <property type="molecule type" value="Genomic_DNA"/>
</dbReference>
<feature type="transmembrane region" description="Helical" evidence="1">
    <location>
        <begin position="157"/>
        <end position="179"/>
    </location>
</feature>
<keyword evidence="1" id="KW-0472">Membrane</keyword>
<proteinExistence type="predicted"/>
<dbReference type="InterPro" id="IPR016566">
    <property type="entry name" value="UCP010219"/>
</dbReference>
<feature type="transmembrane region" description="Helical" evidence="1">
    <location>
        <begin position="30"/>
        <end position="50"/>
    </location>
</feature>
<gene>
    <name evidence="2" type="ORF">UFOPK2032_00361</name>
</gene>
<name>A0A6J6IST9_9ZZZZ</name>
<keyword evidence="1" id="KW-0812">Transmembrane</keyword>
<reference evidence="2" key="1">
    <citation type="submission" date="2020-05" db="EMBL/GenBank/DDBJ databases">
        <authorList>
            <person name="Chiriac C."/>
            <person name="Salcher M."/>
            <person name="Ghai R."/>
            <person name="Kavagutti S V."/>
        </authorList>
    </citation>
    <scope>NUCLEOTIDE SEQUENCE</scope>
</reference>
<sequence>MSNEELRDSAAKRLGISSDNGNLKFDRKSLLAGMGGWLGVIETILPSVLFGTSFAISGQALTSVIMAGGTSAIFILYRLVTRKSASSALIGAFAVGFAAWLALREGGQAVDYFIPGFITNAAYGTVLLISILVRWPVIGVLVELLRGHDMSWRKNRRVLTIYSAITAFWVGFFSLRLVVQLPLYFSHNTELLATARVAMGPPLYALVILSTWLMLRATVLKPR</sequence>
<dbReference type="PIRSF" id="PIRSF010219">
    <property type="entry name" value="UCP010219"/>
    <property type="match status" value="1"/>
</dbReference>
<dbReference type="AlphaFoldDB" id="A0A6J6IST9"/>
<feature type="transmembrane region" description="Helical" evidence="1">
    <location>
        <begin position="56"/>
        <end position="77"/>
    </location>
</feature>
<keyword evidence="1" id="KW-1133">Transmembrane helix</keyword>
<feature type="transmembrane region" description="Helical" evidence="1">
    <location>
        <begin position="123"/>
        <end position="145"/>
    </location>
</feature>
<feature type="transmembrane region" description="Helical" evidence="1">
    <location>
        <begin position="191"/>
        <end position="215"/>
    </location>
</feature>
<evidence type="ECO:0000256" key="1">
    <source>
        <dbReference type="SAM" id="Phobius"/>
    </source>
</evidence>
<accession>A0A6J6IST9</accession>
<dbReference type="Pfam" id="PF11361">
    <property type="entry name" value="DUF3159"/>
    <property type="match status" value="1"/>
</dbReference>
<feature type="transmembrane region" description="Helical" evidence="1">
    <location>
        <begin position="84"/>
        <end position="103"/>
    </location>
</feature>